<keyword evidence="3" id="KW-1185">Reference proteome</keyword>
<feature type="transmembrane region" description="Helical" evidence="1">
    <location>
        <begin position="315"/>
        <end position="338"/>
    </location>
</feature>
<feature type="transmembrane region" description="Helical" evidence="1">
    <location>
        <begin position="86"/>
        <end position="105"/>
    </location>
</feature>
<sequence length="445" mass="51490">MLFNILMWASIFWLAPFLGYIMTNNAKFKKNIAVGVTFIEEGKQDAEVIARLNRYKKQIKMITIVLLLAVVPGVFVSKFWILLTYYLVWTDVTIFIYAIPFYLCNKDLKAIKKRRGWVQHSGEKVEIDMENIPNFKEISPLLFIIPCIVSLLPLIWDRTFYVLYITSAASVLVFWFSYRYFYRNRSERVNEERDLTRVLTQIRHYNWSKIWIVASWMTIPLSFSGLLFISHPALALTLIFLVTAVICVEAVAIEVKLRKMQERLTRGSGVGAIVDEDDKWIGGMIYYNPNDSRLIVNERVGMNTTLNLARTSGKVITLFFLILLLALPFTGPAMNVYYKQPIKIEVTKDEVEASQGITNYRIKLSDIKNVELIDELSDDMVRVNGTSFDDLLKGDFRDGNENLVLLLRPESKPFIRITDKNGKIFVFSFRGDVKGKFEEIRKSLK</sequence>
<feature type="transmembrane region" description="Helical" evidence="1">
    <location>
        <begin position="210"/>
        <end position="229"/>
    </location>
</feature>
<proteinExistence type="predicted"/>
<accession>A0ABS1J278</accession>
<comment type="caution">
    <text evidence="2">The sequence shown here is derived from an EMBL/GenBank/DDBJ whole genome shotgun (WGS) entry which is preliminary data.</text>
</comment>
<keyword evidence="1" id="KW-0812">Transmembrane</keyword>
<feature type="transmembrane region" description="Helical" evidence="1">
    <location>
        <begin position="162"/>
        <end position="181"/>
    </location>
</feature>
<feature type="transmembrane region" description="Helical" evidence="1">
    <location>
        <begin position="235"/>
        <end position="253"/>
    </location>
</feature>
<feature type="transmembrane region" description="Helical" evidence="1">
    <location>
        <begin position="138"/>
        <end position="156"/>
    </location>
</feature>
<evidence type="ECO:0000313" key="2">
    <source>
        <dbReference type="EMBL" id="MBK5898257.1"/>
    </source>
</evidence>
<protein>
    <recommendedName>
        <fullName evidence="4">DUF5808 domain-containing protein</fullName>
    </recommendedName>
</protein>
<evidence type="ECO:0000313" key="3">
    <source>
        <dbReference type="Proteomes" id="UP000604730"/>
    </source>
</evidence>
<gene>
    <name evidence="2" type="ORF">JJN12_10785</name>
</gene>
<evidence type="ECO:0000256" key="1">
    <source>
        <dbReference type="SAM" id="Phobius"/>
    </source>
</evidence>
<keyword evidence="1" id="KW-1133">Transmembrane helix</keyword>
<dbReference type="Proteomes" id="UP000604730">
    <property type="component" value="Unassembled WGS sequence"/>
</dbReference>
<organism evidence="2 3">
    <name type="scientific">Catonella massiliensis</name>
    <dbReference type="NCBI Taxonomy" id="2799636"/>
    <lineage>
        <taxon>Bacteria</taxon>
        <taxon>Bacillati</taxon>
        <taxon>Bacillota</taxon>
        <taxon>Clostridia</taxon>
        <taxon>Lachnospirales</taxon>
        <taxon>Lachnospiraceae</taxon>
        <taxon>Catonella</taxon>
    </lineage>
</organism>
<evidence type="ECO:0008006" key="4">
    <source>
        <dbReference type="Google" id="ProtNLM"/>
    </source>
</evidence>
<feature type="transmembrane region" description="Helical" evidence="1">
    <location>
        <begin position="6"/>
        <end position="23"/>
    </location>
</feature>
<dbReference type="RefSeq" id="WP_208429688.1">
    <property type="nucleotide sequence ID" value="NZ_JAEPRJ010000001.1"/>
</dbReference>
<reference evidence="2 3" key="1">
    <citation type="submission" date="2021-01" db="EMBL/GenBank/DDBJ databases">
        <title>Isolation and description of Catonella massiliensis sp. nov., a novel Catonella species, isolated from a stable periodontitis subject.</title>
        <authorList>
            <person name="Antezack A."/>
            <person name="Boxberger M."/>
            <person name="La Scola B."/>
            <person name="Monnet-Corti V."/>
        </authorList>
    </citation>
    <scope>NUCLEOTIDE SEQUENCE [LARGE SCALE GENOMIC DNA]</scope>
    <source>
        <strain evidence="2 3">Marseille-Q4567</strain>
    </source>
</reference>
<keyword evidence="1" id="KW-0472">Membrane</keyword>
<dbReference type="EMBL" id="JAEPRJ010000001">
    <property type="protein sequence ID" value="MBK5898257.1"/>
    <property type="molecule type" value="Genomic_DNA"/>
</dbReference>
<name>A0ABS1J278_9FIRM</name>
<feature type="transmembrane region" description="Helical" evidence="1">
    <location>
        <begin position="61"/>
        <end position="80"/>
    </location>
</feature>